<dbReference type="AlphaFoldDB" id="A0A6C0I6C0"/>
<accession>A0A6C0I6C0</accession>
<reference evidence="1" key="1">
    <citation type="journal article" date="2020" name="Nature">
        <title>Giant virus diversity and host interactions through global metagenomics.</title>
        <authorList>
            <person name="Schulz F."/>
            <person name="Roux S."/>
            <person name="Paez-Espino D."/>
            <person name="Jungbluth S."/>
            <person name="Walsh D.A."/>
            <person name="Denef V.J."/>
            <person name="McMahon K.D."/>
            <person name="Konstantinidis K.T."/>
            <person name="Eloe-Fadrosh E.A."/>
            <person name="Kyrpides N.C."/>
            <person name="Woyke T."/>
        </authorList>
    </citation>
    <scope>NUCLEOTIDE SEQUENCE</scope>
    <source>
        <strain evidence="1">GVMAG-M-3300023184-191</strain>
    </source>
</reference>
<sequence length="105" mass="12384">MISPLRQVQVKDLQPGRTYLIQEKRPEYMHLKFKGTFVKNDYPPQPHYTTMTHFSNVIGRGNHSQSDVRLQEAYWNYYEADARIRAWTTFVLREITGDPSFTCNG</sequence>
<dbReference type="EMBL" id="MN740105">
    <property type="protein sequence ID" value="QHT87955.1"/>
    <property type="molecule type" value="Genomic_DNA"/>
</dbReference>
<organism evidence="1">
    <name type="scientific">viral metagenome</name>
    <dbReference type="NCBI Taxonomy" id="1070528"/>
    <lineage>
        <taxon>unclassified sequences</taxon>
        <taxon>metagenomes</taxon>
        <taxon>organismal metagenomes</taxon>
    </lineage>
</organism>
<name>A0A6C0I6C0_9ZZZZ</name>
<protein>
    <submittedName>
        <fullName evidence="1">Uncharacterized protein</fullName>
    </submittedName>
</protein>
<evidence type="ECO:0000313" key="1">
    <source>
        <dbReference type="EMBL" id="QHT87955.1"/>
    </source>
</evidence>
<proteinExistence type="predicted"/>